<name>A0A0E9VML8_ANGAN</name>
<accession>A0A0E9VML8</accession>
<sequence length="20" mass="2612">MQHTFVREIPFMRFLHVFYI</sequence>
<reference evidence="1" key="1">
    <citation type="submission" date="2014-11" db="EMBL/GenBank/DDBJ databases">
        <authorList>
            <person name="Amaro Gonzalez C."/>
        </authorList>
    </citation>
    <scope>NUCLEOTIDE SEQUENCE</scope>
</reference>
<reference evidence="1" key="2">
    <citation type="journal article" date="2015" name="Fish Shellfish Immunol.">
        <title>Early steps in the European eel (Anguilla anguilla)-Vibrio vulnificus interaction in the gills: Role of the RtxA13 toxin.</title>
        <authorList>
            <person name="Callol A."/>
            <person name="Pajuelo D."/>
            <person name="Ebbesson L."/>
            <person name="Teles M."/>
            <person name="MacKenzie S."/>
            <person name="Amaro C."/>
        </authorList>
    </citation>
    <scope>NUCLEOTIDE SEQUENCE</scope>
</reference>
<organism evidence="1">
    <name type="scientific">Anguilla anguilla</name>
    <name type="common">European freshwater eel</name>
    <name type="synonym">Muraena anguilla</name>
    <dbReference type="NCBI Taxonomy" id="7936"/>
    <lineage>
        <taxon>Eukaryota</taxon>
        <taxon>Metazoa</taxon>
        <taxon>Chordata</taxon>
        <taxon>Craniata</taxon>
        <taxon>Vertebrata</taxon>
        <taxon>Euteleostomi</taxon>
        <taxon>Actinopterygii</taxon>
        <taxon>Neopterygii</taxon>
        <taxon>Teleostei</taxon>
        <taxon>Anguilliformes</taxon>
        <taxon>Anguillidae</taxon>
        <taxon>Anguilla</taxon>
    </lineage>
</organism>
<protein>
    <submittedName>
        <fullName evidence="1">Uncharacterized protein</fullName>
    </submittedName>
</protein>
<evidence type="ECO:0000313" key="1">
    <source>
        <dbReference type="EMBL" id="JAH78670.1"/>
    </source>
</evidence>
<dbReference type="AlphaFoldDB" id="A0A0E9VML8"/>
<dbReference type="EMBL" id="GBXM01029907">
    <property type="protein sequence ID" value="JAH78670.1"/>
    <property type="molecule type" value="Transcribed_RNA"/>
</dbReference>
<proteinExistence type="predicted"/>